<proteinExistence type="predicted"/>
<reference evidence="1 2" key="1">
    <citation type="journal article" date="2023" name="BMC Biotechnol.">
        <title>Vitis rotundifolia cv Carlos genome sequencing.</title>
        <authorList>
            <person name="Huff M."/>
            <person name="Hulse-Kemp A."/>
            <person name="Scheffler B."/>
            <person name="Youngblood R."/>
            <person name="Simpson S."/>
            <person name="Babiker E."/>
            <person name="Staton M."/>
        </authorList>
    </citation>
    <scope>NUCLEOTIDE SEQUENCE [LARGE SCALE GENOMIC DNA]</scope>
    <source>
        <tissue evidence="1">Leaf</tissue>
    </source>
</reference>
<dbReference type="AlphaFoldDB" id="A0AA39A506"/>
<sequence length="82" mass="9478">MDVELAVAMWHVKMIYDWTPTVMWILDAPTPTALWLEKMTDDSSLIGMEMLDFLMEVATSKTLEMMDVELAAAMWLAEMIYN</sequence>
<accession>A0AA39A506</accession>
<organism evidence="1 2">
    <name type="scientific">Vitis rotundifolia</name>
    <name type="common">Muscadine grape</name>
    <dbReference type="NCBI Taxonomy" id="103349"/>
    <lineage>
        <taxon>Eukaryota</taxon>
        <taxon>Viridiplantae</taxon>
        <taxon>Streptophyta</taxon>
        <taxon>Embryophyta</taxon>
        <taxon>Tracheophyta</taxon>
        <taxon>Spermatophyta</taxon>
        <taxon>Magnoliopsida</taxon>
        <taxon>eudicotyledons</taxon>
        <taxon>Gunneridae</taxon>
        <taxon>Pentapetalae</taxon>
        <taxon>rosids</taxon>
        <taxon>Vitales</taxon>
        <taxon>Vitaceae</taxon>
        <taxon>Viteae</taxon>
        <taxon>Vitis</taxon>
    </lineage>
</organism>
<evidence type="ECO:0000313" key="2">
    <source>
        <dbReference type="Proteomes" id="UP001168098"/>
    </source>
</evidence>
<dbReference type="Proteomes" id="UP001168098">
    <property type="component" value="Unassembled WGS sequence"/>
</dbReference>
<comment type="caution">
    <text evidence="1">The sequence shown here is derived from an EMBL/GenBank/DDBJ whole genome shotgun (WGS) entry which is preliminary data.</text>
</comment>
<keyword evidence="2" id="KW-1185">Reference proteome</keyword>
<evidence type="ECO:0000313" key="1">
    <source>
        <dbReference type="EMBL" id="KAJ9700997.1"/>
    </source>
</evidence>
<dbReference type="EMBL" id="JARBHA010000005">
    <property type="protein sequence ID" value="KAJ9700997.1"/>
    <property type="molecule type" value="Genomic_DNA"/>
</dbReference>
<name>A0AA39A506_VITRO</name>
<gene>
    <name evidence="1" type="ORF">PVL29_006367</name>
</gene>
<protein>
    <submittedName>
        <fullName evidence="1">Uncharacterized protein</fullName>
    </submittedName>
</protein>